<dbReference type="SUPFAM" id="SSF117281">
    <property type="entry name" value="Kelch motif"/>
    <property type="match status" value="1"/>
</dbReference>
<evidence type="ECO:0000313" key="2">
    <source>
        <dbReference type="Proteomes" id="UP000694864"/>
    </source>
</evidence>
<proteinExistence type="predicted"/>
<dbReference type="InterPro" id="IPR050354">
    <property type="entry name" value="F-box/kelch-repeat_ARATH"/>
</dbReference>
<accession>A0ABM0URX3</accession>
<dbReference type="PANTHER" id="PTHR24414:SF172">
    <property type="entry name" value="F-BOX DOMAIN-CONTAINING PROTEIN"/>
    <property type="match status" value="1"/>
</dbReference>
<gene>
    <name evidence="3" type="primary">LOC104727866</name>
</gene>
<dbReference type="Proteomes" id="UP000694864">
    <property type="component" value="Chromosome 11"/>
</dbReference>
<dbReference type="RefSeq" id="XP_010445231.1">
    <property type="nucleotide sequence ID" value="XM_010446929.1"/>
</dbReference>
<dbReference type="Pfam" id="PF25210">
    <property type="entry name" value="Kelch_FKB95"/>
    <property type="match status" value="1"/>
</dbReference>
<keyword evidence="2" id="KW-1185">Reference proteome</keyword>
<name>A0ABM0URX3_CAMSA</name>
<dbReference type="Gene3D" id="2.120.10.80">
    <property type="entry name" value="Kelch-type beta propeller"/>
    <property type="match status" value="1"/>
</dbReference>
<feature type="domain" description="FKB95-like N-terminal Kelch" evidence="1">
    <location>
        <begin position="1"/>
        <end position="205"/>
    </location>
</feature>
<evidence type="ECO:0000259" key="1">
    <source>
        <dbReference type="Pfam" id="PF25210"/>
    </source>
</evidence>
<dbReference type="InterPro" id="IPR057499">
    <property type="entry name" value="Kelch_FKB95"/>
</dbReference>
<dbReference type="GeneID" id="104727866"/>
<reference evidence="3" key="2">
    <citation type="submission" date="2025-08" db="UniProtKB">
        <authorList>
            <consortium name="RefSeq"/>
        </authorList>
    </citation>
    <scope>IDENTIFICATION</scope>
    <source>
        <tissue evidence="3">Leaf</tissue>
    </source>
</reference>
<dbReference type="PANTHER" id="PTHR24414">
    <property type="entry name" value="F-BOX/KELCH-REPEAT PROTEIN SKIP4"/>
    <property type="match status" value="1"/>
</dbReference>
<dbReference type="InterPro" id="IPR015915">
    <property type="entry name" value="Kelch-typ_b-propeller"/>
</dbReference>
<organism evidence="2 3">
    <name type="scientific">Camelina sativa</name>
    <name type="common">False flax</name>
    <name type="synonym">Myagrum sativum</name>
    <dbReference type="NCBI Taxonomy" id="90675"/>
    <lineage>
        <taxon>Eukaryota</taxon>
        <taxon>Viridiplantae</taxon>
        <taxon>Streptophyta</taxon>
        <taxon>Embryophyta</taxon>
        <taxon>Tracheophyta</taxon>
        <taxon>Spermatophyta</taxon>
        <taxon>Magnoliopsida</taxon>
        <taxon>eudicotyledons</taxon>
        <taxon>Gunneridae</taxon>
        <taxon>Pentapetalae</taxon>
        <taxon>rosids</taxon>
        <taxon>malvids</taxon>
        <taxon>Brassicales</taxon>
        <taxon>Brassicaceae</taxon>
        <taxon>Camelineae</taxon>
        <taxon>Camelina</taxon>
    </lineage>
</organism>
<sequence length="227" mass="26119">MNMARASASVSVVDGKIYVFGGSEHHSKHDTWAEVFDRKTQTWSPLLFLSQIWDIETPQNKNIHQSVVIEGKKIFAVDEEDQSFYILPSECLLSITNKRDSKLGYKNDWCIIGKLLYCRGTRGRILWCEPDELNWKEMKGLEELQDSHYGSRRSFKINKLCSNSAGNIVIFWNSESLDLWSAEISMERREGGEIWGKIEWSDVVFEVDPSSHSSYGVKVLYSAFVYA</sequence>
<reference evidence="2" key="1">
    <citation type="journal article" date="2014" name="Nat. Commun.">
        <title>The emerging biofuel crop Camelina sativa retains a highly undifferentiated hexaploid genome structure.</title>
        <authorList>
            <person name="Kagale S."/>
            <person name="Koh C."/>
            <person name="Nixon J."/>
            <person name="Bollina V."/>
            <person name="Clarke W.E."/>
            <person name="Tuteja R."/>
            <person name="Spillane C."/>
            <person name="Robinson S.J."/>
            <person name="Links M.G."/>
            <person name="Clarke C."/>
            <person name="Higgins E.E."/>
            <person name="Huebert T."/>
            <person name="Sharpe A.G."/>
            <person name="Parkin I.A."/>
        </authorList>
    </citation>
    <scope>NUCLEOTIDE SEQUENCE [LARGE SCALE GENOMIC DNA]</scope>
    <source>
        <strain evidence="2">cv. DH55</strain>
    </source>
</reference>
<protein>
    <submittedName>
        <fullName evidence="3">F-box/kelch-repeat protein At3g24610</fullName>
    </submittedName>
</protein>
<evidence type="ECO:0000313" key="3">
    <source>
        <dbReference type="RefSeq" id="XP_010445231.1"/>
    </source>
</evidence>